<dbReference type="AlphaFoldDB" id="A0A176RYD1"/>
<organism evidence="1 2">
    <name type="scientific">Candidatus Thiomargarita nelsonii</name>
    <dbReference type="NCBI Taxonomy" id="1003181"/>
    <lineage>
        <taxon>Bacteria</taxon>
        <taxon>Pseudomonadati</taxon>
        <taxon>Pseudomonadota</taxon>
        <taxon>Gammaproteobacteria</taxon>
        <taxon>Thiotrichales</taxon>
        <taxon>Thiotrichaceae</taxon>
        <taxon>Thiomargarita</taxon>
    </lineage>
</organism>
<accession>A0A176RYD1</accession>
<sequence length="57" mass="6645">MDVYIFNELSITPFASIYEAKEGLETFRQTCAKMRDLGFQTIRLHKSPRNTCLAFLK</sequence>
<proteinExistence type="predicted"/>
<dbReference type="Proteomes" id="UP000076962">
    <property type="component" value="Unassembled WGS sequence"/>
</dbReference>
<protein>
    <submittedName>
        <fullName evidence="1">Uncharacterized protein</fullName>
    </submittedName>
</protein>
<comment type="caution">
    <text evidence="1">The sequence shown here is derived from an EMBL/GenBank/DDBJ whole genome shotgun (WGS) entry which is preliminary data.</text>
</comment>
<name>A0A176RYD1_9GAMM</name>
<evidence type="ECO:0000313" key="1">
    <source>
        <dbReference type="EMBL" id="OAD20709.1"/>
    </source>
</evidence>
<evidence type="ECO:0000313" key="2">
    <source>
        <dbReference type="Proteomes" id="UP000076962"/>
    </source>
</evidence>
<gene>
    <name evidence="1" type="ORF">THIOM_003568</name>
</gene>
<keyword evidence="2" id="KW-1185">Reference proteome</keyword>
<reference evidence="1 2" key="1">
    <citation type="submission" date="2016-05" db="EMBL/GenBank/DDBJ databases">
        <title>Single-cell genome of chain-forming Candidatus Thiomargarita nelsonii and comparison to other large sulfur-oxidizing bacteria.</title>
        <authorList>
            <person name="Winkel M."/>
            <person name="Salman V."/>
            <person name="Woyke T."/>
            <person name="Schulz-Vogt H."/>
            <person name="Richter M."/>
            <person name="Flood B."/>
            <person name="Bailey J."/>
            <person name="Amann R."/>
            <person name="Mussmann M."/>
        </authorList>
    </citation>
    <scope>NUCLEOTIDE SEQUENCE [LARGE SCALE GENOMIC DNA]</scope>
    <source>
        <strain evidence="1 2">THI036</strain>
    </source>
</reference>
<dbReference type="EMBL" id="LUTY01002166">
    <property type="protein sequence ID" value="OAD20709.1"/>
    <property type="molecule type" value="Genomic_DNA"/>
</dbReference>